<accession>A0A5N6LJX5</accession>
<gene>
    <name evidence="1" type="ORF">FH972_027290</name>
</gene>
<reference evidence="1 2" key="1">
    <citation type="submission" date="2019-06" db="EMBL/GenBank/DDBJ databases">
        <title>A chromosomal-level reference genome of Carpinus fangiana (Coryloideae, Betulaceae).</title>
        <authorList>
            <person name="Yang X."/>
            <person name="Wang Z."/>
            <person name="Zhang L."/>
            <person name="Hao G."/>
            <person name="Liu J."/>
            <person name="Yang Y."/>
        </authorList>
    </citation>
    <scope>NUCLEOTIDE SEQUENCE [LARGE SCALE GENOMIC DNA]</scope>
    <source>
        <strain evidence="1">Cfa_2016G</strain>
        <tissue evidence="1">Leaf</tissue>
    </source>
</reference>
<protein>
    <submittedName>
        <fullName evidence="1">Uncharacterized protein</fullName>
    </submittedName>
</protein>
<comment type="caution">
    <text evidence="1">The sequence shown here is derived from an EMBL/GenBank/DDBJ whole genome shotgun (WGS) entry which is preliminary data.</text>
</comment>
<dbReference type="EMBL" id="VIBQ01002116">
    <property type="protein sequence ID" value="KAD1670711.1"/>
    <property type="molecule type" value="Genomic_DNA"/>
</dbReference>
<proteinExistence type="predicted"/>
<name>A0A5N6LJX5_9ROSI</name>
<keyword evidence="2" id="KW-1185">Reference proteome</keyword>
<dbReference type="Proteomes" id="UP000327013">
    <property type="component" value="Unassembled WGS sequence"/>
</dbReference>
<dbReference type="AlphaFoldDB" id="A0A5N6LJX5"/>
<organism evidence="1 2">
    <name type="scientific">Carpinus fangiana</name>
    <dbReference type="NCBI Taxonomy" id="176857"/>
    <lineage>
        <taxon>Eukaryota</taxon>
        <taxon>Viridiplantae</taxon>
        <taxon>Streptophyta</taxon>
        <taxon>Embryophyta</taxon>
        <taxon>Tracheophyta</taxon>
        <taxon>Spermatophyta</taxon>
        <taxon>Magnoliopsida</taxon>
        <taxon>eudicotyledons</taxon>
        <taxon>Gunneridae</taxon>
        <taxon>Pentapetalae</taxon>
        <taxon>rosids</taxon>
        <taxon>fabids</taxon>
        <taxon>Fagales</taxon>
        <taxon>Betulaceae</taxon>
        <taxon>Carpinus</taxon>
    </lineage>
</organism>
<sequence length="116" mass="11855">MGRDGTAQLKWSGLLPELLAVVARSGQSHGGCMEPAVVRRMSVAVCPATARARQQEKSQEIAPALGNSNDYVLGGYGIYGSGFSIGVGCDGGQLASPDRMADSGGVVDPFGLDGLD</sequence>
<evidence type="ECO:0000313" key="2">
    <source>
        <dbReference type="Proteomes" id="UP000327013"/>
    </source>
</evidence>
<evidence type="ECO:0000313" key="1">
    <source>
        <dbReference type="EMBL" id="KAD1670711.1"/>
    </source>
</evidence>